<dbReference type="STRING" id="405436.SAMN05444365_101685"/>
<dbReference type="SMART" id="SM00530">
    <property type="entry name" value="HTH_XRE"/>
    <property type="match status" value="1"/>
</dbReference>
<dbReference type="InterPro" id="IPR043917">
    <property type="entry name" value="DUF5753"/>
</dbReference>
<feature type="domain" description="HTH cro/C1-type" evidence="1">
    <location>
        <begin position="15"/>
        <end position="68"/>
    </location>
</feature>
<dbReference type="OrthoDB" id="3422637at2"/>
<keyword evidence="3" id="KW-1185">Reference proteome</keyword>
<dbReference type="Proteomes" id="UP000242415">
    <property type="component" value="Unassembled WGS sequence"/>
</dbReference>
<protein>
    <submittedName>
        <fullName evidence="2">Helix-turn-helix domain-containing protein</fullName>
    </submittedName>
</protein>
<dbReference type="GO" id="GO:0003677">
    <property type="term" value="F:DNA binding"/>
    <property type="evidence" value="ECO:0007669"/>
    <property type="project" value="InterPro"/>
</dbReference>
<proteinExistence type="predicted"/>
<dbReference type="InterPro" id="IPR010982">
    <property type="entry name" value="Lambda_DNA-bd_dom_sf"/>
</dbReference>
<dbReference type="Pfam" id="PF19054">
    <property type="entry name" value="DUF5753"/>
    <property type="match status" value="1"/>
</dbReference>
<reference evidence="3" key="1">
    <citation type="submission" date="2016-10" db="EMBL/GenBank/DDBJ databases">
        <authorList>
            <person name="Varghese N."/>
            <person name="Submissions S."/>
        </authorList>
    </citation>
    <scope>NUCLEOTIDE SEQUENCE [LARGE SCALE GENOMIC DNA]</scope>
    <source>
        <strain evidence="3">DSM 45245</strain>
    </source>
</reference>
<gene>
    <name evidence="2" type="ORF">SAMN05444365_101685</name>
</gene>
<accession>A0A1H3H565</accession>
<evidence type="ECO:0000313" key="3">
    <source>
        <dbReference type="Proteomes" id="UP000242415"/>
    </source>
</evidence>
<dbReference type="PROSITE" id="PS50943">
    <property type="entry name" value="HTH_CROC1"/>
    <property type="match status" value="1"/>
</dbReference>
<dbReference type="EMBL" id="FNPH01000001">
    <property type="protein sequence ID" value="SDY10547.1"/>
    <property type="molecule type" value="Genomic_DNA"/>
</dbReference>
<evidence type="ECO:0000259" key="1">
    <source>
        <dbReference type="PROSITE" id="PS50943"/>
    </source>
</evidence>
<dbReference type="Gene3D" id="1.10.260.40">
    <property type="entry name" value="lambda repressor-like DNA-binding domains"/>
    <property type="match status" value="1"/>
</dbReference>
<sequence length="269" mass="29966">MTEQKTAATFLIGELRRARTGRGMSQEDLGRAINYSGSLVSAVELGQQRPSADFLSRVDKALETGGLFGRMLEDLVSHDPTQPWLRPWLAVEREATALRQYEPLHVPGLFQTEAYARAVFASGELLEAQEVERRVAARMERQAIFARKNPPRLVAVVDEGVLRRVVGAPAVMREQLLHLARVGSEYPRVRLHVVPPSAGEYPGLNGPFVLAMLPDGNEVMYLDGQVPGEVSERAADLAWVRRVWEATLGETLTPRQSIELFREVAETWS</sequence>
<dbReference type="Pfam" id="PF13560">
    <property type="entry name" value="HTH_31"/>
    <property type="match status" value="1"/>
</dbReference>
<dbReference type="RefSeq" id="WP_091551194.1">
    <property type="nucleotide sequence ID" value="NZ_FNPH01000001.1"/>
</dbReference>
<dbReference type="AlphaFoldDB" id="A0A1H3H565"/>
<dbReference type="InterPro" id="IPR001387">
    <property type="entry name" value="Cro/C1-type_HTH"/>
</dbReference>
<evidence type="ECO:0000313" key="2">
    <source>
        <dbReference type="EMBL" id="SDY10547.1"/>
    </source>
</evidence>
<name>A0A1H3H565_9ACTN</name>
<dbReference type="SUPFAM" id="SSF47413">
    <property type="entry name" value="lambda repressor-like DNA-binding domains"/>
    <property type="match status" value="1"/>
</dbReference>
<dbReference type="CDD" id="cd00093">
    <property type="entry name" value="HTH_XRE"/>
    <property type="match status" value="1"/>
</dbReference>
<organism evidence="2 3">
    <name type="scientific">Micromonospora pattaloongensis</name>
    <dbReference type="NCBI Taxonomy" id="405436"/>
    <lineage>
        <taxon>Bacteria</taxon>
        <taxon>Bacillati</taxon>
        <taxon>Actinomycetota</taxon>
        <taxon>Actinomycetes</taxon>
        <taxon>Micromonosporales</taxon>
        <taxon>Micromonosporaceae</taxon>
        <taxon>Micromonospora</taxon>
    </lineage>
</organism>